<sequence length="82" mass="9019">MHNARSPEQKSASRRLLDVEAAPSGRRLTVDVSPARPVVSGIASCYGRGPPRRRCRCCLEEPRVQCRLGKVVPGVTLRAWPP</sequence>
<keyword evidence="3" id="KW-1185">Reference proteome</keyword>
<comment type="caution">
    <text evidence="2">The sequence shown here is derived from an EMBL/GenBank/DDBJ whole genome shotgun (WGS) entry which is preliminary data.</text>
</comment>
<dbReference type="Proteomes" id="UP001066276">
    <property type="component" value="Chromosome 5"/>
</dbReference>
<evidence type="ECO:0000313" key="3">
    <source>
        <dbReference type="Proteomes" id="UP001066276"/>
    </source>
</evidence>
<dbReference type="EMBL" id="JANPWB010000009">
    <property type="protein sequence ID" value="KAJ1148642.1"/>
    <property type="molecule type" value="Genomic_DNA"/>
</dbReference>
<proteinExistence type="predicted"/>
<organism evidence="2 3">
    <name type="scientific">Pleurodeles waltl</name>
    <name type="common">Iberian ribbed newt</name>
    <dbReference type="NCBI Taxonomy" id="8319"/>
    <lineage>
        <taxon>Eukaryota</taxon>
        <taxon>Metazoa</taxon>
        <taxon>Chordata</taxon>
        <taxon>Craniata</taxon>
        <taxon>Vertebrata</taxon>
        <taxon>Euteleostomi</taxon>
        <taxon>Amphibia</taxon>
        <taxon>Batrachia</taxon>
        <taxon>Caudata</taxon>
        <taxon>Salamandroidea</taxon>
        <taxon>Salamandridae</taxon>
        <taxon>Pleurodelinae</taxon>
        <taxon>Pleurodeles</taxon>
    </lineage>
</organism>
<reference evidence="2" key="1">
    <citation type="journal article" date="2022" name="bioRxiv">
        <title>Sequencing and chromosome-scale assembly of the giantPleurodeles waltlgenome.</title>
        <authorList>
            <person name="Brown T."/>
            <person name="Elewa A."/>
            <person name="Iarovenko S."/>
            <person name="Subramanian E."/>
            <person name="Araus A.J."/>
            <person name="Petzold A."/>
            <person name="Susuki M."/>
            <person name="Suzuki K.-i.T."/>
            <person name="Hayashi T."/>
            <person name="Toyoda A."/>
            <person name="Oliveira C."/>
            <person name="Osipova E."/>
            <person name="Leigh N.D."/>
            <person name="Simon A."/>
            <person name="Yun M.H."/>
        </authorList>
    </citation>
    <scope>NUCLEOTIDE SEQUENCE</scope>
    <source>
        <strain evidence="2">20211129_DDA</strain>
        <tissue evidence="2">Liver</tissue>
    </source>
</reference>
<accession>A0AAV7RA23</accession>
<name>A0AAV7RA23_PLEWA</name>
<evidence type="ECO:0000256" key="1">
    <source>
        <dbReference type="SAM" id="MobiDB-lite"/>
    </source>
</evidence>
<evidence type="ECO:0000313" key="2">
    <source>
        <dbReference type="EMBL" id="KAJ1148642.1"/>
    </source>
</evidence>
<dbReference type="AlphaFoldDB" id="A0AAV7RA23"/>
<protein>
    <submittedName>
        <fullName evidence="2">Uncharacterized protein</fullName>
    </submittedName>
</protein>
<feature type="region of interest" description="Disordered" evidence="1">
    <location>
        <begin position="1"/>
        <end position="20"/>
    </location>
</feature>
<gene>
    <name evidence="2" type="ORF">NDU88_001470</name>
</gene>